<evidence type="ECO:0000256" key="2">
    <source>
        <dbReference type="ARBA" id="ARBA00004155"/>
    </source>
</evidence>
<evidence type="ECO:0000256" key="4">
    <source>
        <dbReference type="ARBA" id="ARBA00022692"/>
    </source>
</evidence>
<evidence type="ECO:0000256" key="11">
    <source>
        <dbReference type="ARBA" id="ARBA00023157"/>
    </source>
</evidence>
<dbReference type="GO" id="GO:0005765">
    <property type="term" value="C:lysosomal membrane"/>
    <property type="evidence" value="ECO:0007669"/>
    <property type="project" value="UniProtKB-SubCell"/>
</dbReference>
<evidence type="ECO:0000256" key="13">
    <source>
        <dbReference type="ARBA" id="ARBA00023228"/>
    </source>
</evidence>
<keyword evidence="18" id="KW-1185">Reference proteome</keyword>
<keyword evidence="11" id="KW-1015">Disulfide bond</keyword>
<dbReference type="GO" id="GO:0046872">
    <property type="term" value="F:metal ion binding"/>
    <property type="evidence" value="ECO:0007669"/>
    <property type="project" value="UniProtKB-KW"/>
</dbReference>
<evidence type="ECO:0000256" key="9">
    <source>
        <dbReference type="ARBA" id="ARBA00023053"/>
    </source>
</evidence>
<dbReference type="PANTHER" id="PTHR22950">
    <property type="entry name" value="AMINO ACID TRANSPORTER"/>
    <property type="match status" value="1"/>
</dbReference>
<dbReference type="PANTHER" id="PTHR22950:SF244">
    <property type="entry name" value="NEUTRAL AMINO ACID TRANSPORTER 9"/>
    <property type="match status" value="1"/>
</dbReference>
<feature type="domain" description="Amino acid transporter transmembrane" evidence="16">
    <location>
        <begin position="112"/>
        <end position="534"/>
    </location>
</feature>
<feature type="transmembrane region" description="Helical" evidence="15">
    <location>
        <begin position="515"/>
        <end position="538"/>
    </location>
</feature>
<evidence type="ECO:0000256" key="8">
    <source>
        <dbReference type="ARBA" id="ARBA00022989"/>
    </source>
</evidence>
<keyword evidence="3" id="KW-0813">Transport</keyword>
<dbReference type="AlphaFoldDB" id="A0A9Q0RR93"/>
<name>A0A9Q0RR93_BLOTA</name>
<accession>A0A9Q0RR93</accession>
<proteinExistence type="inferred from homology"/>
<protein>
    <recommendedName>
        <fullName evidence="16">Amino acid transporter transmembrane domain-containing protein</fullName>
    </recommendedName>
</protein>
<dbReference type="Proteomes" id="UP001142055">
    <property type="component" value="Chromosome 1"/>
</dbReference>
<feature type="transmembrane region" description="Helical" evidence="15">
    <location>
        <begin position="410"/>
        <end position="434"/>
    </location>
</feature>
<evidence type="ECO:0000256" key="1">
    <source>
        <dbReference type="ARBA" id="ARBA00004107"/>
    </source>
</evidence>
<keyword evidence="4 15" id="KW-0812">Transmembrane</keyword>
<evidence type="ECO:0000256" key="12">
    <source>
        <dbReference type="ARBA" id="ARBA00023180"/>
    </source>
</evidence>
<gene>
    <name evidence="17" type="ORF">RDWZM_002144</name>
</gene>
<keyword evidence="8 15" id="KW-1133">Transmembrane helix</keyword>
<feature type="transmembrane region" description="Helical" evidence="15">
    <location>
        <begin position="114"/>
        <end position="136"/>
    </location>
</feature>
<keyword evidence="6" id="KW-0967">Endosome</keyword>
<evidence type="ECO:0000256" key="14">
    <source>
        <dbReference type="ARBA" id="ARBA00038442"/>
    </source>
</evidence>
<feature type="transmembrane region" description="Helical" evidence="15">
    <location>
        <begin position="258"/>
        <end position="278"/>
    </location>
</feature>
<evidence type="ECO:0000256" key="10">
    <source>
        <dbReference type="ARBA" id="ARBA00023136"/>
    </source>
</evidence>
<keyword evidence="12" id="KW-0325">Glycoprotein</keyword>
<feature type="transmembrane region" description="Helical" evidence="15">
    <location>
        <begin position="142"/>
        <end position="163"/>
    </location>
</feature>
<evidence type="ECO:0000256" key="7">
    <source>
        <dbReference type="ARBA" id="ARBA00022970"/>
    </source>
</evidence>
<keyword evidence="9" id="KW-0915">Sodium</keyword>
<keyword evidence="13" id="KW-0458">Lysosome</keyword>
<dbReference type="Pfam" id="PF01490">
    <property type="entry name" value="Aa_trans"/>
    <property type="match status" value="1"/>
</dbReference>
<feature type="transmembrane region" description="Helical" evidence="15">
    <location>
        <begin position="290"/>
        <end position="310"/>
    </location>
</feature>
<comment type="similarity">
    <text evidence="14">Belongs to the amino acid/polyamine transporter 2 family. SLC38A9 subfamily.</text>
</comment>
<evidence type="ECO:0000259" key="16">
    <source>
        <dbReference type="Pfam" id="PF01490"/>
    </source>
</evidence>
<dbReference type="GO" id="GO:0031902">
    <property type="term" value="C:late endosome membrane"/>
    <property type="evidence" value="ECO:0007669"/>
    <property type="project" value="UniProtKB-SubCell"/>
</dbReference>
<feature type="transmembrane region" description="Helical" evidence="15">
    <location>
        <begin position="368"/>
        <end position="390"/>
    </location>
</feature>
<keyword evidence="5" id="KW-0479">Metal-binding</keyword>
<evidence type="ECO:0000256" key="6">
    <source>
        <dbReference type="ARBA" id="ARBA00022753"/>
    </source>
</evidence>
<comment type="caution">
    <text evidence="17">The sequence shown here is derived from an EMBL/GenBank/DDBJ whole genome shotgun (WGS) entry which is preliminary data.</text>
</comment>
<feature type="transmembrane region" description="Helical" evidence="15">
    <location>
        <begin position="481"/>
        <end position="503"/>
    </location>
</feature>
<feature type="transmembrane region" description="Helical" evidence="15">
    <location>
        <begin position="330"/>
        <end position="347"/>
    </location>
</feature>
<dbReference type="InterPro" id="IPR013057">
    <property type="entry name" value="AA_transpt_TM"/>
</dbReference>
<dbReference type="OMA" id="HWFTPTE"/>
<evidence type="ECO:0000313" key="17">
    <source>
        <dbReference type="EMBL" id="KAJ6223599.1"/>
    </source>
</evidence>
<keyword evidence="7" id="KW-0029">Amino-acid transport</keyword>
<evidence type="ECO:0000256" key="5">
    <source>
        <dbReference type="ARBA" id="ARBA00022723"/>
    </source>
</evidence>
<evidence type="ECO:0000313" key="18">
    <source>
        <dbReference type="Proteomes" id="UP001142055"/>
    </source>
</evidence>
<keyword evidence="10 15" id="KW-0472">Membrane</keyword>
<dbReference type="GO" id="GO:0015179">
    <property type="term" value="F:L-amino acid transmembrane transporter activity"/>
    <property type="evidence" value="ECO:0007669"/>
    <property type="project" value="TreeGrafter"/>
</dbReference>
<sequence length="541" mass="61211">MDSKITKSTQHSTSRRPYYYPPSLEHVGQYDYGTFEGEPVNVEEISPIISGSSETMDASNSYLRYRYYTRLFNRPGNDNEIVRIPDHVIPWYFRIPKISAPNFSLPTDGKQSSIVTIFAIWNMMMGTSLLSLPWAYHHAGLIGGLVIIFLMTGVCFYTASLVVSVPKMVSVQVQEFTDLVALLLGRVAHKISQISSLSIILGGCIVYWILMTNFLRNIVSFVYQVQFMNASIGMNASSVVCTAALNLANSEPDDKSQIFLFVLDYVIPAILVLILGPIMCLKSVSIFLRFNIVGTLSVFFLIGFAAFKAYNWGYNIEWTDPNSPHYVRLFSWNFPIYTGVLSLALFIHNCLTTLLRTQRNPINNQRDLAIAYLLVGSTYLLISTAIYISFPLNKDCIRDNFLDNLESNDLYSFITRLFLLLQVITLFPLLVYMLRVQVLSLFKDETTGEVSFQTLRTLIINLVLLVCCILFATYYPQIGSVIRYCGSFSGLILVFTLPSLTFIRGRELIKRPLHPFKFVLISLIIVAGFANFASQFFVVQS</sequence>
<reference evidence="17" key="1">
    <citation type="submission" date="2022-12" db="EMBL/GenBank/DDBJ databases">
        <title>Genome assemblies of Blomia tropicalis.</title>
        <authorList>
            <person name="Cui Y."/>
        </authorList>
    </citation>
    <scope>NUCLEOTIDE SEQUENCE</scope>
    <source>
        <tissue evidence="17">Adult mites</tissue>
    </source>
</reference>
<comment type="subcellular location">
    <subcellularLocation>
        <location evidence="1">Late endosome membrane</location>
        <topology evidence="1">Multi-pass membrane protein</topology>
    </subcellularLocation>
    <subcellularLocation>
        <location evidence="2">Lysosome membrane</location>
        <topology evidence="2">Multi-pass membrane protein</topology>
    </subcellularLocation>
</comment>
<organism evidence="17 18">
    <name type="scientific">Blomia tropicalis</name>
    <name type="common">Mite</name>
    <dbReference type="NCBI Taxonomy" id="40697"/>
    <lineage>
        <taxon>Eukaryota</taxon>
        <taxon>Metazoa</taxon>
        <taxon>Ecdysozoa</taxon>
        <taxon>Arthropoda</taxon>
        <taxon>Chelicerata</taxon>
        <taxon>Arachnida</taxon>
        <taxon>Acari</taxon>
        <taxon>Acariformes</taxon>
        <taxon>Sarcoptiformes</taxon>
        <taxon>Astigmata</taxon>
        <taxon>Glycyphagoidea</taxon>
        <taxon>Echimyopodidae</taxon>
        <taxon>Blomia</taxon>
    </lineage>
</organism>
<dbReference type="EMBL" id="JAPWDV010000001">
    <property type="protein sequence ID" value="KAJ6223599.1"/>
    <property type="molecule type" value="Genomic_DNA"/>
</dbReference>
<evidence type="ECO:0000256" key="15">
    <source>
        <dbReference type="SAM" id="Phobius"/>
    </source>
</evidence>
<feature type="transmembrane region" description="Helical" evidence="15">
    <location>
        <begin position="455"/>
        <end position="475"/>
    </location>
</feature>
<feature type="transmembrane region" description="Helical" evidence="15">
    <location>
        <begin position="191"/>
        <end position="210"/>
    </location>
</feature>
<evidence type="ECO:0000256" key="3">
    <source>
        <dbReference type="ARBA" id="ARBA00022448"/>
    </source>
</evidence>